<evidence type="ECO:0000256" key="4">
    <source>
        <dbReference type="ARBA" id="ARBA00023002"/>
    </source>
</evidence>
<evidence type="ECO:0000256" key="8">
    <source>
        <dbReference type="ARBA" id="ARBA00030944"/>
    </source>
</evidence>
<organism evidence="11">
    <name type="scientific">Scytonema sp. PCC 10023</name>
    <dbReference type="NCBI Taxonomy" id="1680591"/>
    <lineage>
        <taxon>Bacteria</taxon>
        <taxon>Bacillati</taxon>
        <taxon>Cyanobacteriota</taxon>
        <taxon>Cyanophyceae</taxon>
        <taxon>Nostocales</taxon>
        <taxon>Scytonemataceae</taxon>
        <taxon>Scytonema</taxon>
    </lineage>
</organism>
<dbReference type="PANTHER" id="PTHR21266:SF60">
    <property type="entry name" value="3-KETOSTEROID-9-ALPHA-MONOOXYGENASE, OXYGENASE COMPONENT"/>
    <property type="match status" value="1"/>
</dbReference>
<dbReference type="SUPFAM" id="SSF50022">
    <property type="entry name" value="ISP domain"/>
    <property type="match status" value="1"/>
</dbReference>
<evidence type="ECO:0000256" key="2">
    <source>
        <dbReference type="ARBA" id="ARBA00022714"/>
    </source>
</evidence>
<keyword evidence="4" id="KW-0560">Oxidoreductase</keyword>
<dbReference type="GO" id="GO:0016705">
    <property type="term" value="F:oxidoreductase activity, acting on paired donors, with incorporation or reduction of molecular oxygen"/>
    <property type="evidence" value="ECO:0007669"/>
    <property type="project" value="UniProtKB-ARBA"/>
</dbReference>
<dbReference type="Gene3D" id="2.102.10.10">
    <property type="entry name" value="Rieske [2Fe-2S] iron-sulphur domain"/>
    <property type="match status" value="1"/>
</dbReference>
<dbReference type="Pfam" id="PF00355">
    <property type="entry name" value="Rieske"/>
    <property type="match status" value="1"/>
</dbReference>
<keyword evidence="7" id="KW-0753">Steroid metabolism</keyword>
<proteinExistence type="predicted"/>
<gene>
    <name evidence="11" type="primary">mstG</name>
</gene>
<dbReference type="GO" id="GO:0051537">
    <property type="term" value="F:2 iron, 2 sulfur cluster binding"/>
    <property type="evidence" value="ECO:0007669"/>
    <property type="project" value="UniProtKB-KW"/>
</dbReference>
<evidence type="ECO:0000313" key="11">
    <source>
        <dbReference type="EMBL" id="ATN39901.1"/>
    </source>
</evidence>
<keyword evidence="7" id="KW-0443">Lipid metabolism</keyword>
<dbReference type="GO" id="GO:0005737">
    <property type="term" value="C:cytoplasm"/>
    <property type="evidence" value="ECO:0007669"/>
    <property type="project" value="TreeGrafter"/>
</dbReference>
<keyword evidence="2" id="KW-0001">2Fe-2S</keyword>
<name>A0A2D1CM50_9CYAN</name>
<dbReference type="GO" id="GO:0004497">
    <property type="term" value="F:monooxygenase activity"/>
    <property type="evidence" value="ECO:0007669"/>
    <property type="project" value="UniProtKB-ARBA"/>
</dbReference>
<dbReference type="PANTHER" id="PTHR21266">
    <property type="entry name" value="IRON-SULFUR DOMAIN CONTAINING PROTEIN"/>
    <property type="match status" value="1"/>
</dbReference>
<dbReference type="Gene3D" id="3.90.380.10">
    <property type="entry name" value="Naphthalene 1,2-dioxygenase Alpha Subunit, Chain A, domain 1"/>
    <property type="match status" value="1"/>
</dbReference>
<evidence type="ECO:0000256" key="1">
    <source>
        <dbReference type="ARBA" id="ARBA00001962"/>
    </source>
</evidence>
<dbReference type="InterPro" id="IPR050584">
    <property type="entry name" value="Cholesterol_7-desaturase"/>
</dbReference>
<dbReference type="EMBL" id="KY464182">
    <property type="protein sequence ID" value="ATN39901.1"/>
    <property type="molecule type" value="Genomic_DNA"/>
</dbReference>
<reference evidence="11" key="1">
    <citation type="journal article" date="2017" name="Angew. Chem. Int. Ed. Engl.">
        <title>Cyanobacterial ent-Sterol-Like Natural Products from a Deviated Ubiquinone Pathway.</title>
        <authorList>
            <person name="Moosmann P."/>
            <person name="Ueoka R."/>
            <person name="Grauso L."/>
            <person name="Mangoni A."/>
            <person name="Morinaka B.I."/>
            <person name="Gugger M."/>
            <person name="Piel J."/>
        </authorList>
    </citation>
    <scope>NUCLEOTIDE SEQUENCE</scope>
    <source>
        <strain evidence="11">PCC 10023</strain>
    </source>
</reference>
<accession>A0A2D1CM50</accession>
<protein>
    <recommendedName>
        <fullName evidence="8">Rieske-type oxygenase</fullName>
    </recommendedName>
</protein>
<dbReference type="GO" id="GO:0046872">
    <property type="term" value="F:metal ion binding"/>
    <property type="evidence" value="ECO:0007669"/>
    <property type="project" value="UniProtKB-KW"/>
</dbReference>
<evidence type="ECO:0000256" key="3">
    <source>
        <dbReference type="ARBA" id="ARBA00022723"/>
    </source>
</evidence>
<evidence type="ECO:0000256" key="7">
    <source>
        <dbReference type="ARBA" id="ARBA00023221"/>
    </source>
</evidence>
<keyword evidence="5" id="KW-0408">Iron</keyword>
<evidence type="ECO:0000256" key="6">
    <source>
        <dbReference type="ARBA" id="ARBA00023014"/>
    </source>
</evidence>
<dbReference type="RefSeq" id="WP_414588667.1">
    <property type="nucleotide sequence ID" value="NZ_CAWUDP010000120.1"/>
</dbReference>
<keyword evidence="3" id="KW-0479">Metal-binding</keyword>
<dbReference type="SUPFAM" id="SSF55961">
    <property type="entry name" value="Bet v1-like"/>
    <property type="match status" value="1"/>
</dbReference>
<dbReference type="PROSITE" id="PS51296">
    <property type="entry name" value="RIESKE"/>
    <property type="match status" value="1"/>
</dbReference>
<keyword evidence="6" id="KW-0411">Iron-sulfur</keyword>
<dbReference type="InterPro" id="IPR017941">
    <property type="entry name" value="Rieske_2Fe-2S"/>
</dbReference>
<dbReference type="InterPro" id="IPR045605">
    <property type="entry name" value="KshA-like_C"/>
</dbReference>
<evidence type="ECO:0000256" key="5">
    <source>
        <dbReference type="ARBA" id="ARBA00023004"/>
    </source>
</evidence>
<dbReference type="AlphaFoldDB" id="A0A2D1CM50"/>
<sequence length="358" mass="40864">MSLKLEQVKESKLTQSKSKVDKTLMDLAASWYIAMECKDLGKKPKAIELFGQPLVAWRDQNGHPVIMQRYCSHMGASLGIGKVVDGCIQCPFHHWRYDNSGQCVSIPEVENIPSTARQVNYASVERYGYIWAWYGSETPLFPLPEFFASGNEKHNYIPVSRFTLNTKTTVPRLLENAYDYAHFVPVHDLKVIKEPVKSTLLSKLHPEQQNELLIPNEAWFGALIEVQLKGYVGIVSAILHALGLKFEKMTLLVNSWTSGHMIKTLFQGDEKLKVMVATTPVDEVNTMVRIWLMVKKPGKFWLSIPYCMLFSLQPKASALEDLPVWNTMKPNGGGSYVKHDHLILKFREFYQKWVDKAE</sequence>
<evidence type="ECO:0000256" key="9">
    <source>
        <dbReference type="ARBA" id="ARBA00046982"/>
    </source>
</evidence>
<dbReference type="Pfam" id="PF19298">
    <property type="entry name" value="KshA_C"/>
    <property type="match status" value="1"/>
</dbReference>
<evidence type="ECO:0000259" key="10">
    <source>
        <dbReference type="PROSITE" id="PS51296"/>
    </source>
</evidence>
<dbReference type="InterPro" id="IPR036922">
    <property type="entry name" value="Rieske_2Fe-2S_sf"/>
</dbReference>
<feature type="domain" description="Rieske" evidence="10">
    <location>
        <begin position="31"/>
        <end position="132"/>
    </location>
</feature>
<comment type="cofactor">
    <cofactor evidence="1">
        <name>Fe cation</name>
        <dbReference type="ChEBI" id="CHEBI:24875"/>
    </cofactor>
</comment>
<comment type="subunit">
    <text evidence="9">Homotrimer. The two-component system 3-ketosteroid-9-alpha-monooxygenase is composed of an oxygenase component KshA and a reductase component KshB.</text>
</comment>
<dbReference type="GO" id="GO:0008203">
    <property type="term" value="P:cholesterol metabolic process"/>
    <property type="evidence" value="ECO:0007669"/>
    <property type="project" value="InterPro"/>
</dbReference>